<name>A0A9P1FWX9_9DINO</name>
<dbReference type="CDD" id="cd19502">
    <property type="entry name" value="RecA-like_PAN_like"/>
    <property type="match status" value="1"/>
</dbReference>
<dbReference type="InterPro" id="IPR018490">
    <property type="entry name" value="cNMP-bd_dom_sf"/>
</dbReference>
<keyword evidence="5" id="KW-0813">Transport</keyword>
<evidence type="ECO:0000256" key="3">
    <source>
        <dbReference type="ARBA" id="ARBA00004496"/>
    </source>
</evidence>
<dbReference type="GO" id="GO:0005216">
    <property type="term" value="F:monoatomic ion channel activity"/>
    <property type="evidence" value="ECO:0007669"/>
    <property type="project" value="InterPro"/>
</dbReference>
<feature type="transmembrane region" description="Helical" evidence="17">
    <location>
        <begin position="1382"/>
        <end position="1402"/>
    </location>
</feature>
<dbReference type="EMBL" id="CAMXCT010001402">
    <property type="protein sequence ID" value="CAI3989750.1"/>
    <property type="molecule type" value="Genomic_DNA"/>
</dbReference>
<dbReference type="InterPro" id="IPR027417">
    <property type="entry name" value="P-loop_NTPase"/>
</dbReference>
<keyword evidence="8" id="KW-0547">Nucleotide-binding</keyword>
<dbReference type="PANTHER" id="PTHR23073">
    <property type="entry name" value="26S PROTEASOME REGULATORY SUBUNIT"/>
    <property type="match status" value="1"/>
</dbReference>
<dbReference type="Gene3D" id="1.10.8.60">
    <property type="match status" value="1"/>
</dbReference>
<dbReference type="Proteomes" id="UP001152797">
    <property type="component" value="Unassembled WGS sequence"/>
</dbReference>
<comment type="caution">
    <text evidence="19">The sequence shown here is derived from an EMBL/GenBank/DDBJ whole genome shotgun (WGS) entry which is preliminary data.</text>
</comment>
<dbReference type="Gene3D" id="3.40.50.300">
    <property type="entry name" value="P-loop containing nucleotide triphosphate hydrolases"/>
    <property type="match status" value="1"/>
</dbReference>
<reference evidence="20 21" key="2">
    <citation type="submission" date="2024-05" db="EMBL/GenBank/DDBJ databases">
        <authorList>
            <person name="Chen Y."/>
            <person name="Shah S."/>
            <person name="Dougan E. K."/>
            <person name="Thang M."/>
            <person name="Chan C."/>
        </authorList>
    </citation>
    <scope>NUCLEOTIDE SEQUENCE [LARGE SCALE GENOMIC DNA]</scope>
</reference>
<proteinExistence type="inferred from homology"/>
<keyword evidence="6" id="KW-0963">Cytoplasm</keyword>
<dbReference type="EMBL" id="CAMXCT030001402">
    <property type="protein sequence ID" value="CAL4777062.1"/>
    <property type="molecule type" value="Genomic_DNA"/>
</dbReference>
<dbReference type="GO" id="GO:0005737">
    <property type="term" value="C:cytoplasm"/>
    <property type="evidence" value="ECO:0007669"/>
    <property type="project" value="UniProtKB-SubCell"/>
</dbReference>
<dbReference type="GO" id="GO:0005634">
    <property type="term" value="C:nucleus"/>
    <property type="evidence" value="ECO:0007669"/>
    <property type="project" value="UniProtKB-SubCell"/>
</dbReference>
<feature type="coiled-coil region" evidence="15">
    <location>
        <begin position="338"/>
        <end position="396"/>
    </location>
</feature>
<accession>A0A9P1FWX9</accession>
<dbReference type="SUPFAM" id="SSF51206">
    <property type="entry name" value="cAMP-binding domain-like"/>
    <property type="match status" value="1"/>
</dbReference>
<dbReference type="InterPro" id="IPR003959">
    <property type="entry name" value="ATPase_AAA_core"/>
</dbReference>
<dbReference type="Pfam" id="PF17862">
    <property type="entry name" value="AAA_lid_3"/>
    <property type="match status" value="1"/>
</dbReference>
<evidence type="ECO:0000256" key="12">
    <source>
        <dbReference type="ARBA" id="ARBA00023065"/>
    </source>
</evidence>
<evidence type="ECO:0000313" key="20">
    <source>
        <dbReference type="EMBL" id="CAL4777062.1"/>
    </source>
</evidence>
<evidence type="ECO:0000256" key="15">
    <source>
        <dbReference type="SAM" id="Coils"/>
    </source>
</evidence>
<evidence type="ECO:0000256" key="11">
    <source>
        <dbReference type="ARBA" id="ARBA00022989"/>
    </source>
</evidence>
<evidence type="ECO:0000256" key="1">
    <source>
        <dbReference type="ARBA" id="ARBA00004123"/>
    </source>
</evidence>
<evidence type="ECO:0000256" key="2">
    <source>
        <dbReference type="ARBA" id="ARBA00004141"/>
    </source>
</evidence>
<dbReference type="OrthoDB" id="10067602at2759"/>
<evidence type="ECO:0000313" key="21">
    <source>
        <dbReference type="Proteomes" id="UP001152797"/>
    </source>
</evidence>
<comment type="subcellular location">
    <subcellularLocation>
        <location evidence="3">Cytoplasm</location>
    </subcellularLocation>
    <subcellularLocation>
        <location evidence="2">Membrane</location>
        <topology evidence="2">Multi-pass membrane protein</topology>
    </subcellularLocation>
    <subcellularLocation>
        <location evidence="1">Nucleus</location>
    </subcellularLocation>
</comment>
<feature type="transmembrane region" description="Helical" evidence="17">
    <location>
        <begin position="1297"/>
        <end position="1325"/>
    </location>
</feature>
<keyword evidence="21" id="KW-1185">Reference proteome</keyword>
<comment type="similarity">
    <text evidence="4">Belongs to the AAA ATPase family.</text>
</comment>
<evidence type="ECO:0000256" key="14">
    <source>
        <dbReference type="ARBA" id="ARBA00023242"/>
    </source>
</evidence>
<evidence type="ECO:0000259" key="18">
    <source>
        <dbReference type="PROSITE" id="PS50042"/>
    </source>
</evidence>
<dbReference type="SUPFAM" id="SSF81324">
    <property type="entry name" value="Voltage-gated potassium channels"/>
    <property type="match status" value="1"/>
</dbReference>
<dbReference type="GO" id="GO:0016887">
    <property type="term" value="F:ATP hydrolysis activity"/>
    <property type="evidence" value="ECO:0007669"/>
    <property type="project" value="InterPro"/>
</dbReference>
<evidence type="ECO:0000256" key="6">
    <source>
        <dbReference type="ARBA" id="ARBA00022490"/>
    </source>
</evidence>
<keyword evidence="9" id="KW-0067">ATP-binding</keyword>
<evidence type="ECO:0000256" key="10">
    <source>
        <dbReference type="ARBA" id="ARBA00022942"/>
    </source>
</evidence>
<dbReference type="FunFam" id="3.40.50.300:FF:000039">
    <property type="entry name" value="26S proteasome regulatory subunit 4"/>
    <property type="match status" value="1"/>
</dbReference>
<keyword evidence="12" id="KW-0406">Ion transport</keyword>
<dbReference type="Pfam" id="PF00004">
    <property type="entry name" value="AAA"/>
    <property type="match status" value="1"/>
</dbReference>
<gene>
    <name evidence="19" type="ORF">C1SCF055_LOCUS16801</name>
</gene>
<dbReference type="InterPro" id="IPR014710">
    <property type="entry name" value="RmlC-like_jellyroll"/>
</dbReference>
<keyword evidence="14" id="KW-0539">Nucleus</keyword>
<sequence length="1794" mass="202624">MHHKNLSVIGLLVDEVNPLVSVMKVDKAPTESYADIGGLEDQIMEMKEAVELPLTHPELYEDVGIKPPKGVILYGVPGTGKTLLAKAVASETSATFLRVVGSELIQKYLGEGPKLVREMFRVAQEHAPSIIFIDEIDAVATKRYDTTSGGEKEIQRTMLELLNQLDGFDDRGDVKVIMATNRIESLDPAMIRPGRIDRKIEFPLPDEKTKRRIFQIHTGKMTLADDVNLEEFVVAKDDLSGADIKAICTEAGMLALRERRMKADMRKAKEKALYKKKGFSQTLCVSCAMLSVCIFEVKFKELQDKFQEVLDGYNTQKAESKDLKDEIASNKSATDTLVDEIRQELQTATSELKERLERLQDDPDGEGGIKQLRTEVTTFSEEINKYRNEMEDHGRKTKSCKSDTDDMRIKMAECMKKCEDTTNAGNSAEVRLKEIEDTCQQVQERQKVVEDSVAGKYSELWKDVLHALDKMKNEMLELVQEDTGTKFDIQSQVKYVSKLISSVHNDRRKLAVTKQFLTFWQHYTWTEVHRKIGLNIIAGFFRRRTHQVLHRWVHHTSIENLKADLRTEYSKMIPDLPKEIEASGLPDKCLQLEGELETSRKDLGEMKVSVEDYGTRIDRSEARANAEDSRAEELSLRLQEVAEELQAFKPQTHETMSQLGARIEDTQLWNKKLEEDQRHLAKMEEVKEVQADIARFWLCIKTLDTAKANKTDVDSFALETRNMHKQSSRHIQDLEEKVSDKVQEETIRMQEKCSELDGKVDERAKQLEQMSAHMDNQWQRLAALVEKLANEQQMLVTQAAPRTTRNSRPASAQRLPRNGSERTLDVSSNIPVATVNALSPIDSSLRERERLEPSVNGILGPKSRGGREVPRTGAFQTAVTQSELSEMLCDSSLSENSAFEHGAPSAPSHLHGSKKLHMAMGYGNGEQAGRIMDVNRIFCAEQITVPPALPDILKATWHDFTKAVIREDPSAGEADPARFLAVSVYRSTFSCRVKTGIKRESSKVHEQRRNAVNAVEFCHVRSMKKSLQGSDGRIFGCATVLDLPRFWASSALVEQERHACYANSIRWYSYREAGLAPIVINGGIVEAKEYTFQTKSLWQKSAVKLSAWEGNLTAEFTQDLDKVALPAMSVELGTNNKRGNGRWKRKLQLPMSPNAPVRLSWDVASMVLISYDVWWIPLQCFNPDEDFFTTMMGWISLVFWTLDMAATLMVGYFDNGELILDPKKIGCRYLRTWFLPDLIVVLPDWFTRVVDTEGGDGLATAARMIKGFRAIRILRLLRLLKLQRLMNMVYDLIDSEYMFIVFTMIRLIVAITVLNHVIACIWYLVGYLSMEAGMPNWLEDTGLQPVKEAEFAWRYLTSLHWSLTQFTPASMDVSARNEWERVMSILVLFFSLVAFSSIVGSVTNSMTALRNMSGDNKKQFWLLRRFLNHKKIGKTTSARIIRFLEHQTANQQGDVNPSSITILTLLSEPLKNLLAYELSKKHVELHPFFAHLEQEMSPILVKLCDTVLQAIDLASEDVVFHPGEEGEKMYFVKSGSFECAVWPASGCNLCFVLVMKRAECQESQFRSGFANWECIITHSRLIAAFNMLSSLRPTLPIRLPIYAMLSEMPMVPFPKSEGKRDDLVLLDGESLLAKPENACSAGAPMDLADCFAAQDFGACSSVLLQELKGGEETDLLPLLVGMLGHIGGIEFADQTDQRQRRRGAFTKSVQVSGQNVKVPESEAFRRLRRAAFPSDAKTLVSHELGDGLDSDEISGDVLARFGFLEGRRGSEDLRKAMNDELGDERSLAEEPCGF</sequence>
<dbReference type="InterPro" id="IPR050221">
    <property type="entry name" value="26S_Proteasome_ATPase"/>
</dbReference>
<dbReference type="Gene3D" id="1.10.287.70">
    <property type="match status" value="1"/>
</dbReference>
<keyword evidence="10" id="KW-0647">Proteasome</keyword>
<dbReference type="GO" id="GO:0016020">
    <property type="term" value="C:membrane"/>
    <property type="evidence" value="ECO:0007669"/>
    <property type="project" value="UniProtKB-SubCell"/>
</dbReference>
<feature type="domain" description="Cyclic nucleotide-binding" evidence="18">
    <location>
        <begin position="1488"/>
        <end position="1538"/>
    </location>
</feature>
<organism evidence="19">
    <name type="scientific">Cladocopium goreaui</name>
    <dbReference type="NCBI Taxonomy" id="2562237"/>
    <lineage>
        <taxon>Eukaryota</taxon>
        <taxon>Sar</taxon>
        <taxon>Alveolata</taxon>
        <taxon>Dinophyceae</taxon>
        <taxon>Suessiales</taxon>
        <taxon>Symbiodiniaceae</taxon>
        <taxon>Cladocopium</taxon>
    </lineage>
</organism>
<dbReference type="InterPro" id="IPR041569">
    <property type="entry name" value="AAA_lid_3"/>
</dbReference>
<evidence type="ECO:0000256" key="9">
    <source>
        <dbReference type="ARBA" id="ARBA00022840"/>
    </source>
</evidence>
<keyword evidence="11 17" id="KW-1133">Transmembrane helix</keyword>
<dbReference type="PROSITE" id="PS50042">
    <property type="entry name" value="CNMP_BINDING_3"/>
    <property type="match status" value="1"/>
</dbReference>
<evidence type="ECO:0000256" key="5">
    <source>
        <dbReference type="ARBA" id="ARBA00022448"/>
    </source>
</evidence>
<keyword evidence="15" id="KW-0175">Coiled coil</keyword>
<dbReference type="GO" id="GO:0005524">
    <property type="term" value="F:ATP binding"/>
    <property type="evidence" value="ECO:0007669"/>
    <property type="project" value="UniProtKB-KW"/>
</dbReference>
<keyword evidence="7 17" id="KW-0812">Transmembrane</keyword>
<dbReference type="SMART" id="SM00382">
    <property type="entry name" value="AAA"/>
    <property type="match status" value="1"/>
</dbReference>
<dbReference type="SUPFAM" id="SSF52540">
    <property type="entry name" value="P-loop containing nucleoside triphosphate hydrolases"/>
    <property type="match status" value="1"/>
</dbReference>
<reference evidence="19" key="1">
    <citation type="submission" date="2022-10" db="EMBL/GenBank/DDBJ databases">
        <authorList>
            <person name="Chen Y."/>
            <person name="Dougan E. K."/>
            <person name="Chan C."/>
            <person name="Rhodes N."/>
            <person name="Thang M."/>
        </authorList>
    </citation>
    <scope>NUCLEOTIDE SEQUENCE</scope>
</reference>
<dbReference type="InterPro" id="IPR003593">
    <property type="entry name" value="AAA+_ATPase"/>
</dbReference>
<dbReference type="InterPro" id="IPR005821">
    <property type="entry name" value="Ion_trans_dom"/>
</dbReference>
<evidence type="ECO:0000256" key="7">
    <source>
        <dbReference type="ARBA" id="ARBA00022692"/>
    </source>
</evidence>
<evidence type="ECO:0000256" key="8">
    <source>
        <dbReference type="ARBA" id="ARBA00022741"/>
    </source>
</evidence>
<dbReference type="InterPro" id="IPR000595">
    <property type="entry name" value="cNMP-bd_dom"/>
</dbReference>
<dbReference type="EMBL" id="CAMXCT020001402">
    <property type="protein sequence ID" value="CAL1143125.1"/>
    <property type="molecule type" value="Genomic_DNA"/>
</dbReference>
<keyword evidence="13 17" id="KW-0472">Membrane</keyword>
<dbReference type="Pfam" id="PF00520">
    <property type="entry name" value="Ion_trans"/>
    <property type="match status" value="1"/>
</dbReference>
<feature type="region of interest" description="Disordered" evidence="16">
    <location>
        <begin position="797"/>
        <end position="825"/>
    </location>
</feature>
<feature type="compositionally biased region" description="Polar residues" evidence="16">
    <location>
        <begin position="797"/>
        <end position="810"/>
    </location>
</feature>
<protein>
    <submittedName>
        <fullName evidence="20">Potassium/sodium hyperpolarization-activated cyclic nucleotide-gated channel 4</fullName>
    </submittedName>
</protein>
<evidence type="ECO:0000256" key="16">
    <source>
        <dbReference type="SAM" id="MobiDB-lite"/>
    </source>
</evidence>
<evidence type="ECO:0000313" key="19">
    <source>
        <dbReference type="EMBL" id="CAI3989750.1"/>
    </source>
</evidence>
<dbReference type="GO" id="GO:0000502">
    <property type="term" value="C:proteasome complex"/>
    <property type="evidence" value="ECO:0007669"/>
    <property type="project" value="UniProtKB-KW"/>
</dbReference>
<evidence type="ECO:0000256" key="17">
    <source>
        <dbReference type="SAM" id="Phobius"/>
    </source>
</evidence>
<evidence type="ECO:0000256" key="13">
    <source>
        <dbReference type="ARBA" id="ARBA00023136"/>
    </source>
</evidence>
<dbReference type="Gene3D" id="2.60.120.10">
    <property type="entry name" value="Jelly Rolls"/>
    <property type="match status" value="1"/>
</dbReference>
<evidence type="ECO:0000256" key="4">
    <source>
        <dbReference type="ARBA" id="ARBA00006914"/>
    </source>
</evidence>
<feature type="coiled-coil region" evidence="15">
    <location>
        <begin position="425"/>
        <end position="452"/>
    </location>
</feature>